<dbReference type="Gene3D" id="3.20.20.150">
    <property type="entry name" value="Divalent-metal-dependent TIM barrel enzymes"/>
    <property type="match status" value="1"/>
</dbReference>
<evidence type="ECO:0000259" key="2">
    <source>
        <dbReference type="Pfam" id="PF01261"/>
    </source>
</evidence>
<comment type="caution">
    <text evidence="3">The sequence shown here is derived from an EMBL/GenBank/DDBJ whole genome shotgun (WGS) entry which is preliminary data.</text>
</comment>
<reference evidence="3 4" key="1">
    <citation type="submission" date="2019-03" db="EMBL/GenBank/DDBJ databases">
        <title>Metabolic potential of uncultured bacteria and archaea associated with petroleum seepage in deep-sea sediments.</title>
        <authorList>
            <person name="Dong X."/>
            <person name="Hubert C."/>
        </authorList>
    </citation>
    <scope>NUCLEOTIDE SEQUENCE [LARGE SCALE GENOMIC DNA]</scope>
    <source>
        <strain evidence="3">E29_bin78</strain>
    </source>
</reference>
<dbReference type="AlphaFoldDB" id="A0A523UUR0"/>
<protein>
    <submittedName>
        <fullName evidence="3">Sugar phosphate isomerase/epimerase</fullName>
    </submittedName>
</protein>
<evidence type="ECO:0000256" key="1">
    <source>
        <dbReference type="ARBA" id="ARBA00023235"/>
    </source>
</evidence>
<organism evidence="3 4">
    <name type="scientific">Aerophobetes bacterium</name>
    <dbReference type="NCBI Taxonomy" id="2030807"/>
    <lineage>
        <taxon>Bacteria</taxon>
        <taxon>Candidatus Aerophobota</taxon>
    </lineage>
</organism>
<dbReference type="PANTHER" id="PTHR43489">
    <property type="entry name" value="ISOMERASE"/>
    <property type="match status" value="1"/>
</dbReference>
<name>A0A523UUR0_UNCAE</name>
<gene>
    <name evidence="3" type="ORF">E3J59_03185</name>
</gene>
<dbReference type="InterPro" id="IPR036237">
    <property type="entry name" value="Xyl_isomerase-like_sf"/>
</dbReference>
<dbReference type="Pfam" id="PF01261">
    <property type="entry name" value="AP_endonuc_2"/>
    <property type="match status" value="1"/>
</dbReference>
<dbReference type="InterPro" id="IPR050417">
    <property type="entry name" value="Sugar_Epim/Isomerase"/>
</dbReference>
<evidence type="ECO:0000313" key="3">
    <source>
        <dbReference type="EMBL" id="TET46286.1"/>
    </source>
</evidence>
<proteinExistence type="predicted"/>
<dbReference type="EMBL" id="SOJK01000135">
    <property type="protein sequence ID" value="TET46286.1"/>
    <property type="molecule type" value="Genomic_DNA"/>
</dbReference>
<feature type="domain" description="Xylose isomerase-like TIM barrel" evidence="2">
    <location>
        <begin position="25"/>
        <end position="266"/>
    </location>
</feature>
<dbReference type="SUPFAM" id="SSF51658">
    <property type="entry name" value="Xylose isomerase-like"/>
    <property type="match status" value="1"/>
</dbReference>
<evidence type="ECO:0000313" key="4">
    <source>
        <dbReference type="Proteomes" id="UP000320679"/>
    </source>
</evidence>
<sequence length="283" mass="31340">MAKCGAWCLLWGSTFDRKYLYLAEHVKDLGFDGIEIPLTTQILTSLPIRELKERLSETGLAATFCAGLGPSQNVATNDKKEQRQGIEHLKKCVETVAEFNSSVLAGILYGVWGGFSGNPPTEDELNWSAECIRKVAEYAESLKVDLAIEPCSRFECYLIATAQEGLRYLEKVGKDNVGLLLDTFQMNIEEKNLPAAILEAGDKLYHFHVCASDRGIPGKGHIDWEGVFGALRRIGYKRWLTVESFWPEAGGGAGAAAKVWRQLAPTPDHIAKEGLELVRKHFP</sequence>
<keyword evidence="1 3" id="KW-0413">Isomerase</keyword>
<dbReference type="GO" id="GO:0016853">
    <property type="term" value="F:isomerase activity"/>
    <property type="evidence" value="ECO:0007669"/>
    <property type="project" value="UniProtKB-KW"/>
</dbReference>
<dbReference type="InterPro" id="IPR013022">
    <property type="entry name" value="Xyl_isomerase-like_TIM-brl"/>
</dbReference>
<dbReference type="PANTHER" id="PTHR43489:SF7">
    <property type="entry name" value="3-DEHYDRO-D-GULOSIDE 4-EPIMERASE-RELATED"/>
    <property type="match status" value="1"/>
</dbReference>
<dbReference type="Proteomes" id="UP000320679">
    <property type="component" value="Unassembled WGS sequence"/>
</dbReference>
<accession>A0A523UUR0</accession>